<keyword evidence="4" id="KW-1185">Reference proteome</keyword>
<dbReference type="SUPFAM" id="SSF50370">
    <property type="entry name" value="Ricin B-like lectins"/>
    <property type="match status" value="1"/>
</dbReference>
<dbReference type="Proteomes" id="UP000621266">
    <property type="component" value="Unassembled WGS sequence"/>
</dbReference>
<keyword evidence="2" id="KW-0732">Signal</keyword>
<dbReference type="InterPro" id="IPR035992">
    <property type="entry name" value="Ricin_B-like_lectins"/>
</dbReference>
<proteinExistence type="predicted"/>
<evidence type="ECO:0000256" key="1">
    <source>
        <dbReference type="SAM" id="MobiDB-lite"/>
    </source>
</evidence>
<sequence length="223" mass="24686">MPLGAAPTMVRRIGISVAAVTTVISTAMLTPSTAMASSPAPAADHPQYIHLKNGENYEFTLKHKPQNRLVPFGWGEGRGYWVKVYGGDFLGHDRFWTVNVATGHWSVDGQQVYPVQLRYRPSQNMCMTVKDSPTSGAYLWQQPCSATYNDHAQLWLIKHSTSAPESYKLVPWNTRDRAKLVVGPQYPNSEDTWVTLQAPGRNNDWAITDEDGAPPHPGPGNPT</sequence>
<protein>
    <recommendedName>
        <fullName evidence="5">Ricin B lectin domain-containing protein</fullName>
    </recommendedName>
</protein>
<feature type="signal peptide" evidence="2">
    <location>
        <begin position="1"/>
        <end position="36"/>
    </location>
</feature>
<gene>
    <name evidence="3" type="ORF">GCU69_00830</name>
</gene>
<dbReference type="EMBL" id="WHPN01000018">
    <property type="protein sequence ID" value="KAF4411011.1"/>
    <property type="molecule type" value="Genomic_DNA"/>
</dbReference>
<evidence type="ECO:0000313" key="3">
    <source>
        <dbReference type="EMBL" id="KAF4411011.1"/>
    </source>
</evidence>
<evidence type="ECO:0008006" key="5">
    <source>
        <dbReference type="Google" id="ProtNLM"/>
    </source>
</evidence>
<feature type="chain" id="PRO_5047205232" description="Ricin B lectin domain-containing protein" evidence="2">
    <location>
        <begin position="37"/>
        <end position="223"/>
    </location>
</feature>
<accession>A0ABQ7FQ05</accession>
<organism evidence="3 4">
    <name type="scientific">Streptomyces lycii</name>
    <dbReference type="NCBI Taxonomy" id="2654337"/>
    <lineage>
        <taxon>Bacteria</taxon>
        <taxon>Bacillati</taxon>
        <taxon>Actinomycetota</taxon>
        <taxon>Actinomycetes</taxon>
        <taxon>Kitasatosporales</taxon>
        <taxon>Streptomycetaceae</taxon>
        <taxon>Streptomyces</taxon>
    </lineage>
</organism>
<name>A0ABQ7FQ05_9ACTN</name>
<evidence type="ECO:0000256" key="2">
    <source>
        <dbReference type="SAM" id="SignalP"/>
    </source>
</evidence>
<dbReference type="RefSeq" id="WP_098750943.1">
    <property type="nucleotide sequence ID" value="NZ_WHPN01000018.1"/>
</dbReference>
<feature type="compositionally biased region" description="Pro residues" evidence="1">
    <location>
        <begin position="214"/>
        <end position="223"/>
    </location>
</feature>
<feature type="region of interest" description="Disordered" evidence="1">
    <location>
        <begin position="202"/>
        <end position="223"/>
    </location>
</feature>
<reference evidence="3 4" key="1">
    <citation type="submission" date="2019-10" db="EMBL/GenBank/DDBJ databases">
        <title>Streptomyces tenebrisbrunneis sp.nov., an endogenous actinomycete isolated from of Lycium ruthenicum.</title>
        <authorList>
            <person name="Ma L."/>
        </authorList>
    </citation>
    <scope>NUCLEOTIDE SEQUENCE [LARGE SCALE GENOMIC DNA]</scope>
    <source>
        <strain evidence="3 4">TRM 66187</strain>
    </source>
</reference>
<evidence type="ECO:0000313" key="4">
    <source>
        <dbReference type="Proteomes" id="UP000621266"/>
    </source>
</evidence>
<comment type="caution">
    <text evidence="3">The sequence shown here is derived from an EMBL/GenBank/DDBJ whole genome shotgun (WGS) entry which is preliminary data.</text>
</comment>